<name>A0A1X7RQF0_ZYMT9</name>
<dbReference type="EMBL" id="LT853695">
    <property type="protein sequence ID" value="SMQ49639.1"/>
    <property type="molecule type" value="Genomic_DNA"/>
</dbReference>
<protein>
    <submittedName>
        <fullName evidence="1">Uncharacterized protein</fullName>
    </submittedName>
</protein>
<organism evidence="1 2">
    <name type="scientific">Zymoseptoria tritici (strain ST99CH_3D7)</name>
    <dbReference type="NCBI Taxonomy" id="1276538"/>
    <lineage>
        <taxon>Eukaryota</taxon>
        <taxon>Fungi</taxon>
        <taxon>Dikarya</taxon>
        <taxon>Ascomycota</taxon>
        <taxon>Pezizomycotina</taxon>
        <taxon>Dothideomycetes</taxon>
        <taxon>Dothideomycetidae</taxon>
        <taxon>Mycosphaerellales</taxon>
        <taxon>Mycosphaerellaceae</taxon>
        <taxon>Zymoseptoria</taxon>
    </lineage>
</organism>
<sequence length="83" mass="9691">MELTWKQQRPYCLTRTPHVDCSSYITVPQISLRPPVSATPCRLYYRTILLIVDVDRRIICPQPSIPLRKPQLSKLDSQFSQHP</sequence>
<reference evidence="1 2" key="1">
    <citation type="submission" date="2016-06" db="EMBL/GenBank/DDBJ databases">
        <authorList>
            <person name="Kjaerup R.B."/>
            <person name="Dalgaard T.S."/>
            <person name="Juul-Madsen H.R."/>
        </authorList>
    </citation>
    <scope>NUCLEOTIDE SEQUENCE [LARGE SCALE GENOMIC DNA]</scope>
</reference>
<evidence type="ECO:0000313" key="1">
    <source>
        <dbReference type="EMBL" id="SMQ49639.1"/>
    </source>
</evidence>
<keyword evidence="2" id="KW-1185">Reference proteome</keyword>
<dbReference type="Proteomes" id="UP000215127">
    <property type="component" value="Chromosome 4"/>
</dbReference>
<accession>A0A1X7RQF0</accession>
<dbReference type="AlphaFoldDB" id="A0A1X7RQF0"/>
<evidence type="ECO:0000313" key="2">
    <source>
        <dbReference type="Proteomes" id="UP000215127"/>
    </source>
</evidence>
<gene>
    <name evidence="1" type="ORF">ZT3D7_G4790</name>
</gene>
<proteinExistence type="predicted"/>